<reference evidence="2 3" key="1">
    <citation type="submission" date="2022-07" db="EMBL/GenBank/DDBJ databases">
        <title>Photobacterium pectinilyticum sp. nov., a marine bacterium isolated from surface seawater of Qingdao offshore.</title>
        <authorList>
            <person name="Wang X."/>
        </authorList>
    </citation>
    <scope>NUCLEOTIDE SEQUENCE [LARGE SCALE GENOMIC DNA]</scope>
    <source>
        <strain evidence="2 3">ZSDE20</strain>
    </source>
</reference>
<accession>A0ABT1N1K0</accession>
<name>A0ABT1N1K0_9GAMM</name>
<sequence length="66" mass="7335">MDKQQVPEALYDDALAYFGDREKADDWLHTENIALGLVSPASLCKSESGRAEVKELLRRLKAGDTV</sequence>
<dbReference type="RefSeq" id="WP_255041278.1">
    <property type="nucleotide sequence ID" value="NZ_JANEYT010000009.1"/>
</dbReference>
<gene>
    <name evidence="2" type="ORF">NHN17_06225</name>
</gene>
<keyword evidence="3" id="KW-1185">Reference proteome</keyword>
<comment type="caution">
    <text evidence="2">The sequence shown here is derived from an EMBL/GenBank/DDBJ whole genome shotgun (WGS) entry which is preliminary data.</text>
</comment>
<proteinExistence type="predicted"/>
<dbReference type="EMBL" id="JANEYT010000009">
    <property type="protein sequence ID" value="MCQ1057656.1"/>
    <property type="molecule type" value="Genomic_DNA"/>
</dbReference>
<dbReference type="Proteomes" id="UP001524460">
    <property type="component" value="Unassembled WGS sequence"/>
</dbReference>
<organism evidence="2 3">
    <name type="scientific">Photobacterium pectinilyticum</name>
    <dbReference type="NCBI Taxonomy" id="2906793"/>
    <lineage>
        <taxon>Bacteria</taxon>
        <taxon>Pseudomonadati</taxon>
        <taxon>Pseudomonadota</taxon>
        <taxon>Gammaproteobacteria</taxon>
        <taxon>Vibrionales</taxon>
        <taxon>Vibrionaceae</taxon>
        <taxon>Photobacterium</taxon>
    </lineage>
</organism>
<evidence type="ECO:0000313" key="2">
    <source>
        <dbReference type="EMBL" id="MCQ1057656.1"/>
    </source>
</evidence>
<protein>
    <submittedName>
        <fullName evidence="2">MbcA/ParS/Xre antitoxin family protein</fullName>
    </submittedName>
</protein>
<evidence type="ECO:0000259" key="1">
    <source>
        <dbReference type="Pfam" id="PF09722"/>
    </source>
</evidence>
<feature type="domain" description="Antitoxin Xre/MbcA/ParS-like toxin-binding" evidence="1">
    <location>
        <begin position="14"/>
        <end position="63"/>
    </location>
</feature>
<evidence type="ECO:0000313" key="3">
    <source>
        <dbReference type="Proteomes" id="UP001524460"/>
    </source>
</evidence>
<dbReference type="InterPro" id="IPR024467">
    <property type="entry name" value="Xre/MbcA/ParS-like_toxin-bd"/>
</dbReference>
<dbReference type="Pfam" id="PF09722">
    <property type="entry name" value="Xre_MbcA_ParS_C"/>
    <property type="match status" value="1"/>
</dbReference>